<evidence type="ECO:0000256" key="2">
    <source>
        <dbReference type="ARBA" id="ARBA00022741"/>
    </source>
</evidence>
<evidence type="ECO:0000256" key="5">
    <source>
        <dbReference type="ARBA" id="ARBA00022840"/>
    </source>
</evidence>
<organism evidence="10 11">
    <name type="scientific">Papaver somniferum</name>
    <name type="common">Opium poppy</name>
    <dbReference type="NCBI Taxonomy" id="3469"/>
    <lineage>
        <taxon>Eukaryota</taxon>
        <taxon>Viridiplantae</taxon>
        <taxon>Streptophyta</taxon>
        <taxon>Embryophyta</taxon>
        <taxon>Tracheophyta</taxon>
        <taxon>Spermatophyta</taxon>
        <taxon>Magnoliopsida</taxon>
        <taxon>Ranunculales</taxon>
        <taxon>Papaveraceae</taxon>
        <taxon>Papaveroideae</taxon>
        <taxon>Papaver</taxon>
    </lineage>
</organism>
<evidence type="ECO:0000259" key="8">
    <source>
        <dbReference type="PROSITE" id="PS51192"/>
    </source>
</evidence>
<feature type="domain" description="Helicase ATP-binding" evidence="8">
    <location>
        <begin position="462"/>
        <end position="641"/>
    </location>
</feature>
<gene>
    <name evidence="10" type="ORF">C5167_020606</name>
</gene>
<dbReference type="GO" id="GO:0005524">
    <property type="term" value="F:ATP binding"/>
    <property type="evidence" value="ECO:0007669"/>
    <property type="project" value="UniProtKB-KW"/>
</dbReference>
<protein>
    <recommendedName>
        <fullName evidence="12">Helicase ATP-binding domain-containing protein</fullName>
    </recommendedName>
</protein>
<dbReference type="PANTHER" id="PTHR45821">
    <property type="entry name" value="SNF2 DOMAIN-CONTAINING PROTEIN CLASSY 2-RELATED"/>
    <property type="match status" value="1"/>
</dbReference>
<feature type="compositionally biased region" description="Basic and acidic residues" evidence="7">
    <location>
        <begin position="268"/>
        <end position="290"/>
    </location>
</feature>
<evidence type="ECO:0000256" key="6">
    <source>
        <dbReference type="ARBA" id="ARBA00023242"/>
    </source>
</evidence>
<evidence type="ECO:0000259" key="9">
    <source>
        <dbReference type="PROSITE" id="PS51194"/>
    </source>
</evidence>
<keyword evidence="5" id="KW-0067">ATP-binding</keyword>
<dbReference type="OMA" id="DERMETP"/>
<dbReference type="PROSITE" id="PS51192">
    <property type="entry name" value="HELICASE_ATP_BIND_1"/>
    <property type="match status" value="1"/>
</dbReference>
<dbReference type="Gramene" id="RZC52184">
    <property type="protein sequence ID" value="RZC52184"/>
    <property type="gene ID" value="C5167_020606"/>
</dbReference>
<dbReference type="STRING" id="3469.A0A4Y7ITI2"/>
<dbReference type="CDD" id="cd18793">
    <property type="entry name" value="SF2_C_SNF"/>
    <property type="match status" value="1"/>
</dbReference>
<dbReference type="Pfam" id="PF00176">
    <property type="entry name" value="SNF2-rel_dom"/>
    <property type="match status" value="1"/>
</dbReference>
<feature type="region of interest" description="Disordered" evidence="7">
    <location>
        <begin position="230"/>
        <end position="252"/>
    </location>
</feature>
<comment type="subcellular location">
    <subcellularLocation>
        <location evidence="1">Nucleus</location>
    </subcellularLocation>
</comment>
<accession>A0A4Y7ITI2</accession>
<evidence type="ECO:0000256" key="7">
    <source>
        <dbReference type="SAM" id="MobiDB-lite"/>
    </source>
</evidence>
<keyword evidence="4" id="KW-0347">Helicase</keyword>
<evidence type="ECO:0000256" key="4">
    <source>
        <dbReference type="ARBA" id="ARBA00022806"/>
    </source>
</evidence>
<proteinExistence type="predicted"/>
<name>A0A4Y7ITI2_PAPSO</name>
<dbReference type="InterPro" id="IPR027417">
    <property type="entry name" value="P-loop_NTPase"/>
</dbReference>
<keyword evidence="11" id="KW-1185">Reference proteome</keyword>
<dbReference type="GO" id="GO:0004386">
    <property type="term" value="F:helicase activity"/>
    <property type="evidence" value="ECO:0007669"/>
    <property type="project" value="UniProtKB-KW"/>
</dbReference>
<dbReference type="InterPro" id="IPR044567">
    <property type="entry name" value="CLSY/DRD1"/>
</dbReference>
<evidence type="ECO:0008006" key="12">
    <source>
        <dbReference type="Google" id="ProtNLM"/>
    </source>
</evidence>
<evidence type="ECO:0000256" key="3">
    <source>
        <dbReference type="ARBA" id="ARBA00022801"/>
    </source>
</evidence>
<dbReference type="InterPro" id="IPR014001">
    <property type="entry name" value="Helicase_ATP-bd"/>
</dbReference>
<evidence type="ECO:0000313" key="11">
    <source>
        <dbReference type="Proteomes" id="UP000316621"/>
    </source>
</evidence>
<dbReference type="GO" id="GO:0005634">
    <property type="term" value="C:nucleus"/>
    <property type="evidence" value="ECO:0007669"/>
    <property type="project" value="UniProtKB-SubCell"/>
</dbReference>
<evidence type="ECO:0000313" key="10">
    <source>
        <dbReference type="EMBL" id="RZC52184.1"/>
    </source>
</evidence>
<sequence>MEQLRPNPLIRRFDHSTSNNFYSPRNVRRKTFNERVDNTEALFTSKSLTEGKYRYRRGDVSDIIDYSVPSMTEQLDGDSMYGSVTKVIQALSAKRCEILNSLRELYPSLLSHLVFSVGTPPRGSRGTSNVVSQGIIDLDGEDEIHDLGPVSDERMETPAGQIVLHTPGCNNAMVMAGSESDDRYMIGNNKPDYSYDLEVSKMRRDPNYCGIQISTDAQRIGSQVRTPYHVEQRQRRNSTTQNDNQGIAPVGAQMSTPYDFQLLFPKKPVGEKPAKHGSDQRKRNVEKEDKGVCGETVIEKSKGVYVGVQDDIMSDSGSGGEDDGLGDIWTEMNLALECSKDASSALGTAMEHIAEEEEEDECEHSFVLKDDLGYVCRICGVIEKSIEQIFDFQWGKGTKTTRTSYMSQYRTTKDCERVEGSQFTIANASDQDFGVAEISVHPRHMKQMKPHQIEGFNFLLRNLVCDSPGGCILAHAPGSGKTFMIISFMQSFLAKYPNARPLVVLPKGILGTWKREFERWQVEEIPLYDLYTSKADSRAQQLDVLKQWVEHKGILFLGYKQFASIVSNSTSSIAAAACHDILLKVPTILILDEGHTPRNETTDVLYSLSQVQTPRKVVLSGTLFQNHVKEVFNILNLVRPKFLKLDTSKAVVRRVMSRVQIAVRKQVKNSGGDTMFYDLVEETLQNDQDFRRKVTVIQDLREMTGKVLHYYKGDFLDELPGLIDLTVLLTLNPKQKHAVEKLRKLDKFKRSSMGSAVYVHPQLKEHAESSATGEKGHIHEAKIDELLNKVELNHGVKTKFFLTLLALCESAGEKMLVFSQYLLPLKFLERLVVKTRGWSLGKEIFVISGDSSQDQREISMERFNNSKDAKVFFGSIKACGEGISLVGASRLLILDIHLNPSVTRQAIGRAFRPGQTKKVYAYRLVAADSPEEEDHHACFRKELISKMWFEWNEICGYHDFAMEEVNTKDLDDSFWDSPSLGEDVKALYKRVSTEEYSS</sequence>
<feature type="domain" description="Helicase C-terminal" evidence="9">
    <location>
        <begin position="782"/>
        <end position="963"/>
    </location>
</feature>
<dbReference type="PROSITE" id="PS51194">
    <property type="entry name" value="HELICASE_CTER"/>
    <property type="match status" value="1"/>
</dbReference>
<dbReference type="SMART" id="SM00487">
    <property type="entry name" value="DEXDc"/>
    <property type="match status" value="1"/>
</dbReference>
<dbReference type="GO" id="GO:0016787">
    <property type="term" value="F:hydrolase activity"/>
    <property type="evidence" value="ECO:0007669"/>
    <property type="project" value="UniProtKB-KW"/>
</dbReference>
<keyword evidence="6" id="KW-0539">Nucleus</keyword>
<dbReference type="InterPro" id="IPR000330">
    <property type="entry name" value="SNF2_N"/>
</dbReference>
<dbReference type="EMBL" id="CM010716">
    <property type="protein sequence ID" value="RZC52184.1"/>
    <property type="molecule type" value="Genomic_DNA"/>
</dbReference>
<dbReference type="PANTHER" id="PTHR45821:SF1">
    <property type="entry name" value="ATP-DEPENDENT HELICASE FAMILY PROTEIN-RELATED"/>
    <property type="match status" value="1"/>
</dbReference>
<feature type="region of interest" description="Disordered" evidence="7">
    <location>
        <begin position="267"/>
        <end position="290"/>
    </location>
</feature>
<keyword evidence="2" id="KW-0547">Nucleotide-binding</keyword>
<dbReference type="Proteomes" id="UP000316621">
    <property type="component" value="Chromosome 2"/>
</dbReference>
<dbReference type="Pfam" id="PF00271">
    <property type="entry name" value="Helicase_C"/>
    <property type="match status" value="1"/>
</dbReference>
<keyword evidence="3" id="KW-0378">Hydrolase</keyword>
<dbReference type="GO" id="GO:0080188">
    <property type="term" value="P:gene silencing by siRNA-directed DNA methylation"/>
    <property type="evidence" value="ECO:0007669"/>
    <property type="project" value="InterPro"/>
</dbReference>
<dbReference type="InterPro" id="IPR001650">
    <property type="entry name" value="Helicase_C-like"/>
</dbReference>
<dbReference type="InterPro" id="IPR038718">
    <property type="entry name" value="SNF2-like_sf"/>
</dbReference>
<dbReference type="AlphaFoldDB" id="A0A4Y7ITI2"/>
<dbReference type="InterPro" id="IPR049730">
    <property type="entry name" value="SNF2/RAD54-like_C"/>
</dbReference>
<reference evidence="10 11" key="1">
    <citation type="journal article" date="2018" name="Science">
        <title>The opium poppy genome and morphinan production.</title>
        <authorList>
            <person name="Guo L."/>
            <person name="Winzer T."/>
            <person name="Yang X."/>
            <person name="Li Y."/>
            <person name="Ning Z."/>
            <person name="He Z."/>
            <person name="Teodor R."/>
            <person name="Lu Y."/>
            <person name="Bowser T.A."/>
            <person name="Graham I.A."/>
            <person name="Ye K."/>
        </authorList>
    </citation>
    <scope>NUCLEOTIDE SEQUENCE [LARGE SCALE GENOMIC DNA]</scope>
    <source>
        <strain evidence="11">cv. HN1</strain>
        <tissue evidence="10">Leaves</tissue>
    </source>
</reference>
<evidence type="ECO:0000256" key="1">
    <source>
        <dbReference type="ARBA" id="ARBA00004123"/>
    </source>
</evidence>
<dbReference type="SUPFAM" id="SSF52540">
    <property type="entry name" value="P-loop containing nucleoside triphosphate hydrolases"/>
    <property type="match status" value="2"/>
</dbReference>
<dbReference type="Gene3D" id="3.40.50.10810">
    <property type="entry name" value="Tandem AAA-ATPase domain"/>
    <property type="match status" value="1"/>
</dbReference>
<dbReference type="SMART" id="SM00490">
    <property type="entry name" value="HELICc"/>
    <property type="match status" value="1"/>
</dbReference>
<dbReference type="Gene3D" id="3.40.50.300">
    <property type="entry name" value="P-loop containing nucleotide triphosphate hydrolases"/>
    <property type="match status" value="1"/>
</dbReference>